<dbReference type="EMBL" id="BARS01004595">
    <property type="protein sequence ID" value="GAF80616.1"/>
    <property type="molecule type" value="Genomic_DNA"/>
</dbReference>
<gene>
    <name evidence="1" type="ORF">S01H1_08976</name>
</gene>
<evidence type="ECO:0000313" key="1">
    <source>
        <dbReference type="EMBL" id="GAF80616.1"/>
    </source>
</evidence>
<sequence>MFQDVKIILTGRDGKIISAENKYSSYVFDTQYGAVASAFTLVLSDMNSRVQKGDGIQFLINNKIQFRGIIQRIGGNVGKGVRGIRLSGKDR</sequence>
<dbReference type="AlphaFoldDB" id="X0SZR2"/>
<dbReference type="SUPFAM" id="SSF69279">
    <property type="entry name" value="Phage tail proteins"/>
    <property type="match status" value="1"/>
</dbReference>
<accession>X0SZR2</accession>
<name>X0SZR2_9ZZZZ</name>
<comment type="caution">
    <text evidence="1">The sequence shown here is derived from an EMBL/GenBank/DDBJ whole genome shotgun (WGS) entry which is preliminary data.</text>
</comment>
<reference evidence="1" key="1">
    <citation type="journal article" date="2014" name="Front. Microbiol.">
        <title>High frequency of phylogenetically diverse reductive dehalogenase-homologous genes in deep subseafloor sedimentary metagenomes.</title>
        <authorList>
            <person name="Kawai M."/>
            <person name="Futagami T."/>
            <person name="Toyoda A."/>
            <person name="Takaki Y."/>
            <person name="Nishi S."/>
            <person name="Hori S."/>
            <person name="Arai W."/>
            <person name="Tsubouchi T."/>
            <person name="Morono Y."/>
            <person name="Uchiyama I."/>
            <person name="Ito T."/>
            <person name="Fujiyama A."/>
            <person name="Inagaki F."/>
            <person name="Takami H."/>
        </authorList>
    </citation>
    <scope>NUCLEOTIDE SEQUENCE</scope>
    <source>
        <strain evidence="1">Expedition CK06-06</strain>
    </source>
</reference>
<feature type="non-terminal residue" evidence="1">
    <location>
        <position position="91"/>
    </location>
</feature>
<organism evidence="1">
    <name type="scientific">marine sediment metagenome</name>
    <dbReference type="NCBI Taxonomy" id="412755"/>
    <lineage>
        <taxon>unclassified sequences</taxon>
        <taxon>metagenomes</taxon>
        <taxon>ecological metagenomes</taxon>
    </lineage>
</organism>
<proteinExistence type="predicted"/>
<protein>
    <submittedName>
        <fullName evidence="1">Uncharacterized protein</fullName>
    </submittedName>
</protein>